<protein>
    <submittedName>
        <fullName evidence="1">Uncharacterized protein</fullName>
    </submittedName>
</protein>
<evidence type="ECO:0000313" key="1">
    <source>
        <dbReference type="EMBL" id="KAI3797957.1"/>
    </source>
</evidence>
<comment type="caution">
    <text evidence="1">The sequence shown here is derived from an EMBL/GenBank/DDBJ whole genome shotgun (WGS) entry which is preliminary data.</text>
</comment>
<evidence type="ECO:0000313" key="2">
    <source>
        <dbReference type="Proteomes" id="UP001056120"/>
    </source>
</evidence>
<proteinExistence type="predicted"/>
<name>A0ACB9HQS3_9ASTR</name>
<keyword evidence="2" id="KW-1185">Reference proteome</keyword>
<accession>A0ACB9HQS3</accession>
<gene>
    <name evidence="1" type="ORF">L1987_33222</name>
</gene>
<dbReference type="EMBL" id="CM042028">
    <property type="protein sequence ID" value="KAI3797957.1"/>
    <property type="molecule type" value="Genomic_DNA"/>
</dbReference>
<sequence>MDPEYLTTFKVLLWFCCYLNLSTSSHTIRSPGVGFMPDILDVKAGEISHGDDSTKIKKKERVSRGSGLNPTAAAAAVAAFPS</sequence>
<dbReference type="Proteomes" id="UP001056120">
    <property type="component" value="Linkage Group LG11"/>
</dbReference>
<reference evidence="1 2" key="2">
    <citation type="journal article" date="2022" name="Mol. Ecol. Resour.">
        <title>The genomes of chicory, endive, great burdock and yacon provide insights into Asteraceae paleo-polyploidization history and plant inulin production.</title>
        <authorList>
            <person name="Fan W."/>
            <person name="Wang S."/>
            <person name="Wang H."/>
            <person name="Wang A."/>
            <person name="Jiang F."/>
            <person name="Liu H."/>
            <person name="Zhao H."/>
            <person name="Xu D."/>
            <person name="Zhang Y."/>
        </authorList>
    </citation>
    <scope>NUCLEOTIDE SEQUENCE [LARGE SCALE GENOMIC DNA]</scope>
    <source>
        <strain evidence="2">cv. Yunnan</strain>
        <tissue evidence="1">Leaves</tissue>
    </source>
</reference>
<reference evidence="2" key="1">
    <citation type="journal article" date="2022" name="Mol. Ecol. Resour.">
        <title>The genomes of chicory, endive, great burdock and yacon provide insights into Asteraceae palaeo-polyploidization history and plant inulin production.</title>
        <authorList>
            <person name="Fan W."/>
            <person name="Wang S."/>
            <person name="Wang H."/>
            <person name="Wang A."/>
            <person name="Jiang F."/>
            <person name="Liu H."/>
            <person name="Zhao H."/>
            <person name="Xu D."/>
            <person name="Zhang Y."/>
        </authorList>
    </citation>
    <scope>NUCLEOTIDE SEQUENCE [LARGE SCALE GENOMIC DNA]</scope>
    <source>
        <strain evidence="2">cv. Yunnan</strain>
    </source>
</reference>
<organism evidence="1 2">
    <name type="scientific">Smallanthus sonchifolius</name>
    <dbReference type="NCBI Taxonomy" id="185202"/>
    <lineage>
        <taxon>Eukaryota</taxon>
        <taxon>Viridiplantae</taxon>
        <taxon>Streptophyta</taxon>
        <taxon>Embryophyta</taxon>
        <taxon>Tracheophyta</taxon>
        <taxon>Spermatophyta</taxon>
        <taxon>Magnoliopsida</taxon>
        <taxon>eudicotyledons</taxon>
        <taxon>Gunneridae</taxon>
        <taxon>Pentapetalae</taxon>
        <taxon>asterids</taxon>
        <taxon>campanulids</taxon>
        <taxon>Asterales</taxon>
        <taxon>Asteraceae</taxon>
        <taxon>Asteroideae</taxon>
        <taxon>Heliantheae alliance</taxon>
        <taxon>Millerieae</taxon>
        <taxon>Smallanthus</taxon>
    </lineage>
</organism>